<proteinExistence type="predicted"/>
<accession>A0A9Q0T833</accession>
<sequence length="371" mass="41842">MAAAVGIVSSYPCLNSSPSPSKYSKYQSFHPPCRLVCYGGGSELPPPVTPDFKFALHDALDSSGVDTTHAREARQNFMSQIKGLSSIEREVSISINRRVDLANTAISISAEDFALMSQSSLPLPVDPFIERLFDLAMEFCKTNKVLRASPEAFLDSLYNFLYVKKGFHRSNMRSRLEPHPLYLHAKSAESDHPHILTVQTLLEEILKNVKETFWPFQDDQTKSLFLRAVHAVLCTDRSSVVEERGFHLESAKSSQRRLDRRTLTSLHLGDTSLALSACERLILLGFDPKELRDYSVLLYHCGLYEQSLQYLKLYQDRKGSSLLKQASNELSILEDDAVEKLMMRLNLISMEEGWSKPPHSGKILQNNSEPS</sequence>
<evidence type="ECO:0000313" key="1">
    <source>
        <dbReference type="EMBL" id="KAJ6704839.1"/>
    </source>
</evidence>
<dbReference type="PANTHER" id="PTHR31350">
    <property type="entry name" value="SI:DKEY-261L7.2"/>
    <property type="match status" value="1"/>
</dbReference>
<comment type="caution">
    <text evidence="1">The sequence shown here is derived from an EMBL/GenBank/DDBJ whole genome shotgun (WGS) entry which is preliminary data.</text>
</comment>
<dbReference type="PANTHER" id="PTHR31350:SF29">
    <property type="entry name" value="PROTEIN SIRB1 N-TERMINAL DOMAIN-CONTAINING PROTEIN"/>
    <property type="match status" value="1"/>
</dbReference>
<reference evidence="1" key="2">
    <citation type="journal article" date="2023" name="Int. J. Mol. Sci.">
        <title>De Novo Assembly and Annotation of 11 Diverse Shrub Willow (Salix) Genomes Reveals Novel Gene Organization in Sex-Linked Regions.</title>
        <authorList>
            <person name="Hyden B."/>
            <person name="Feng K."/>
            <person name="Yates T.B."/>
            <person name="Jawdy S."/>
            <person name="Cereghino C."/>
            <person name="Smart L.B."/>
            <person name="Muchero W."/>
        </authorList>
    </citation>
    <scope>NUCLEOTIDE SEQUENCE</scope>
    <source>
        <tissue evidence="1">Shoot tip</tissue>
    </source>
</reference>
<organism evidence="1 2">
    <name type="scientific">Salix purpurea</name>
    <name type="common">Purple osier willow</name>
    <dbReference type="NCBI Taxonomy" id="77065"/>
    <lineage>
        <taxon>Eukaryota</taxon>
        <taxon>Viridiplantae</taxon>
        <taxon>Streptophyta</taxon>
        <taxon>Embryophyta</taxon>
        <taxon>Tracheophyta</taxon>
        <taxon>Spermatophyta</taxon>
        <taxon>Magnoliopsida</taxon>
        <taxon>eudicotyledons</taxon>
        <taxon>Gunneridae</taxon>
        <taxon>Pentapetalae</taxon>
        <taxon>rosids</taxon>
        <taxon>fabids</taxon>
        <taxon>Malpighiales</taxon>
        <taxon>Salicaceae</taxon>
        <taxon>Saliceae</taxon>
        <taxon>Salix</taxon>
    </lineage>
</organism>
<reference evidence="1" key="1">
    <citation type="submission" date="2022-11" db="EMBL/GenBank/DDBJ databases">
        <authorList>
            <person name="Hyden B.L."/>
            <person name="Feng K."/>
            <person name="Yates T."/>
            <person name="Jawdy S."/>
            <person name="Smart L.B."/>
            <person name="Muchero W."/>
        </authorList>
    </citation>
    <scope>NUCLEOTIDE SEQUENCE</scope>
    <source>
        <tissue evidence="1">Shoot tip</tissue>
    </source>
</reference>
<dbReference type="OrthoDB" id="611769at2759"/>
<protein>
    <recommendedName>
        <fullName evidence="3">Protein SirB1 N-terminal domain-containing protein</fullName>
    </recommendedName>
</protein>
<name>A0A9Q0T833_SALPP</name>
<gene>
    <name evidence="1" type="ORF">OIU79_009700</name>
</gene>
<dbReference type="Proteomes" id="UP001151532">
    <property type="component" value="Chromosome 3"/>
</dbReference>
<evidence type="ECO:0008006" key="3">
    <source>
        <dbReference type="Google" id="ProtNLM"/>
    </source>
</evidence>
<keyword evidence="2" id="KW-1185">Reference proteome</keyword>
<dbReference type="EMBL" id="JAPFFK010000016">
    <property type="protein sequence ID" value="KAJ6704839.1"/>
    <property type="molecule type" value="Genomic_DNA"/>
</dbReference>
<evidence type="ECO:0000313" key="2">
    <source>
        <dbReference type="Proteomes" id="UP001151532"/>
    </source>
</evidence>
<dbReference type="AlphaFoldDB" id="A0A9Q0T833"/>